<evidence type="ECO:0000313" key="1">
    <source>
        <dbReference type="EMBL" id="AXI02913.1"/>
    </source>
</evidence>
<proteinExistence type="predicted"/>
<reference evidence="1 2" key="1">
    <citation type="submission" date="2018-07" db="EMBL/GenBank/DDBJ databases">
        <title>Genome sequencing of Moraxellaceae gen. HYN0046.</title>
        <authorList>
            <person name="Kim M."/>
            <person name="Yi H."/>
        </authorList>
    </citation>
    <scope>NUCLEOTIDE SEQUENCE [LARGE SCALE GENOMIC DNA]</scope>
    <source>
        <strain evidence="1 2">HYN0046</strain>
    </source>
</reference>
<dbReference type="PIRSF" id="PIRSF030820">
    <property type="entry name" value="UCP030820"/>
    <property type="match status" value="1"/>
</dbReference>
<gene>
    <name evidence="1" type="ORF">HYN46_08720</name>
</gene>
<organism evidence="1 2">
    <name type="scientific">Aquirhabdus parva</name>
    <dbReference type="NCBI Taxonomy" id="2283318"/>
    <lineage>
        <taxon>Bacteria</taxon>
        <taxon>Pseudomonadati</taxon>
        <taxon>Pseudomonadota</taxon>
        <taxon>Gammaproteobacteria</taxon>
        <taxon>Moraxellales</taxon>
        <taxon>Moraxellaceae</taxon>
        <taxon>Aquirhabdus</taxon>
    </lineage>
</organism>
<accession>A0A345P6K4</accession>
<evidence type="ECO:0000313" key="2">
    <source>
        <dbReference type="Proteomes" id="UP000253940"/>
    </source>
</evidence>
<sequence length="163" mass="17793">MPNNQTSNLVLNVAGDSALNTFQRIAEDGTLPTGDVTLTLAQIERLTEISGKKGLVLTEKDSPETTTLPLAELDLIEIHFPAFADGRGYSFATLLRRQGFKGELRATGDVFKDVLFYLKRVGFDSFILKQGKDIDEAKGGLHDFTAGYQASTAEPQAHYQAGR</sequence>
<dbReference type="KEGG" id="mbah:HYN46_08720"/>
<dbReference type="Pfam" id="PF06073">
    <property type="entry name" value="DUF934"/>
    <property type="match status" value="1"/>
</dbReference>
<dbReference type="InterPro" id="IPR008318">
    <property type="entry name" value="UCP030820"/>
</dbReference>
<dbReference type="EMBL" id="CP031222">
    <property type="protein sequence ID" value="AXI02913.1"/>
    <property type="molecule type" value="Genomic_DNA"/>
</dbReference>
<name>A0A345P6K4_9GAMM</name>
<dbReference type="RefSeq" id="WP_114899023.1">
    <property type="nucleotide sequence ID" value="NZ_CP031222.1"/>
</dbReference>
<keyword evidence="2" id="KW-1185">Reference proteome</keyword>
<dbReference type="Proteomes" id="UP000253940">
    <property type="component" value="Chromosome"/>
</dbReference>
<protein>
    <submittedName>
        <fullName evidence="1">DUF934 domain-containing protein</fullName>
    </submittedName>
</protein>
<dbReference type="AlphaFoldDB" id="A0A345P6K4"/>
<dbReference type="OrthoDB" id="9800421at2"/>